<organism evidence="1">
    <name type="scientific">Octopus bimaculoides</name>
    <name type="common">California two-spotted octopus</name>
    <dbReference type="NCBI Taxonomy" id="37653"/>
    <lineage>
        <taxon>Eukaryota</taxon>
        <taxon>Metazoa</taxon>
        <taxon>Spiralia</taxon>
        <taxon>Lophotrochozoa</taxon>
        <taxon>Mollusca</taxon>
        <taxon>Cephalopoda</taxon>
        <taxon>Coleoidea</taxon>
        <taxon>Octopodiformes</taxon>
        <taxon>Octopoda</taxon>
        <taxon>Incirrata</taxon>
        <taxon>Octopodidae</taxon>
        <taxon>Octopus</taxon>
    </lineage>
</organism>
<dbReference type="AlphaFoldDB" id="A0A0L8I1K4"/>
<proteinExistence type="predicted"/>
<evidence type="ECO:0000313" key="1">
    <source>
        <dbReference type="EMBL" id="KOF94945.1"/>
    </source>
</evidence>
<name>A0A0L8I1K4_OCTBM</name>
<accession>A0A0L8I1K4</accession>
<reference evidence="1" key="1">
    <citation type="submission" date="2015-07" db="EMBL/GenBank/DDBJ databases">
        <title>MeaNS - Measles Nucleotide Surveillance Program.</title>
        <authorList>
            <person name="Tran T."/>
            <person name="Druce J."/>
        </authorList>
    </citation>
    <scope>NUCLEOTIDE SEQUENCE</scope>
    <source>
        <strain evidence="1">UCB-OBI-ISO-001</strain>
        <tissue evidence="1">Gonad</tissue>
    </source>
</reference>
<protein>
    <submittedName>
        <fullName evidence="1">Uncharacterized protein</fullName>
    </submittedName>
</protein>
<gene>
    <name evidence="1" type="ORF">OCBIM_22039892mg</name>
</gene>
<sequence>MEFWVSIFYDSLELTQMSETRPTETMWKPIRYTVSDLSWPTLSVTCIKTTY</sequence>
<dbReference type="EMBL" id="KQ416834">
    <property type="protein sequence ID" value="KOF94945.1"/>
    <property type="molecule type" value="Genomic_DNA"/>
</dbReference>